<dbReference type="GO" id="GO:0005737">
    <property type="term" value="C:cytoplasm"/>
    <property type="evidence" value="ECO:0007669"/>
    <property type="project" value="TreeGrafter"/>
</dbReference>
<dbReference type="InterPro" id="IPR043009">
    <property type="entry name" value="LOR/SDH_bifunc_enz_cons_dom_sf"/>
</dbReference>
<dbReference type="OMA" id="TPHVHDI"/>
<sequence>MDGKESEFKHCFLGNGVLGIKRETCNKWERRAPLTPSHCARLLHAGRMPGSHGVKRILVQPCTKRIFNDAQYENVGCEISEDLSACGLIIGVKQPQLGAFLAERAYAFFSHTHKAQPENMPLLDEALSKKVSLYDYERIVGDRGERLVAFGEYAGTAGMIDLLRGLGERYLNLGYSTPFLSIGSSFMYTSLSAAKAAVLAAGDEIRTDGLPFQISPIVFIFTGSGNVARGALEVFRLLPHTFISPSQLSQLEDTISKEQLDSSALGSKCRKRSFRVYGCVVTAEHMVEPNDSTKAFDKENYYAHPERYHPVFHIKIAPYASVIVNCMYWERRYPCLLTNEQLRELIIAQTKANTRGTNNGLVGIADITCDIGGSIEFVNQTTTSEKPFYRYDPLLNVYSDNLNGSGVFVLATDNLPTELAKEATKHFGDALLPFLPNMVHSASLSELLHPIQLACIAHKGKLTSLYEYIERMRLSNSRESLSETNGKREFTYKTMVSLDGHLFDQSLINEALDVIEKAGGRFRIASCELGQTVDATSHAELEVMAWSEEALCNIVDQLASVAHRSEQRMTKNNVSNGSISESFQLETDAITKGTSDGQASNGVLIIGAGRMCEPAVNYLSYHGIGVIVASFYMEDAKKATRGIPNTVAVQLDVTNAAQLSSLVSKVSVVISLLPPDFHVLVAKCCIESGRHLVTASYVSAEMSGLHDLATEANVSLLCEMGLDPGIDHMMAMKTIDAAHANGGQIVSFVSYCGGLPSPACADNPLGYKFSWNPAGALKAGRNAASWKEAGKLMHIPGDELFSSAIPLRLSKCPAFAFERLPNRDSLQYGDLYGISAEASTVFRGTLRYEGFSDIMNSLANLGYFNREPCALLQSSEGVDLRRPSYKALLRELISQLQKEKGLDDSGFFSTQISKLDPDLFLSIGCCKSQTSAQRVSSCMRHLGLDANEDIPAVCKSPFEALCARMEDKLTFGPEEQDMVLLHHEIEIKYGHGHCSEKHVATLLEFGDMGTVTKDPFQKNHSAMARTVGLPAAVGAELLLAGRINLRGVLRPLHPQIYAPVLEALQSSGINIKEHIDRV</sequence>
<gene>
    <name evidence="10" type="ORF">KP509_26G014900</name>
</gene>
<dbReference type="CDD" id="cd12189">
    <property type="entry name" value="LKR_SDH_like"/>
    <property type="match status" value="1"/>
</dbReference>
<dbReference type="SMART" id="SM01003">
    <property type="entry name" value="AlaDh_PNT_N"/>
    <property type="match status" value="1"/>
</dbReference>
<dbReference type="InterPro" id="IPR007545">
    <property type="entry name" value="LOR/SDH_bifunc_enz_cons_dom"/>
</dbReference>
<comment type="pathway">
    <text evidence="2">Amino-acid degradation; L-lysine degradation via saccharopine pathway; glutaryl-CoA from L-lysine: step 2/6.</text>
</comment>
<dbReference type="Pfam" id="PF05222">
    <property type="entry name" value="AlaDh_PNT_N"/>
    <property type="match status" value="1"/>
</dbReference>
<comment type="pathway">
    <text evidence="1">Amino-acid degradation; L-lysine degradation via saccharopine pathway; glutaryl-CoA from L-lysine: step 1/6.</text>
</comment>
<dbReference type="Pfam" id="PF04455">
    <property type="entry name" value="Saccharop_dh_N"/>
    <property type="match status" value="1"/>
</dbReference>
<feature type="domain" description="Alanine dehydrogenase/pyridine nucleotide transhydrogenase N-terminal" evidence="9">
    <location>
        <begin position="19"/>
        <end position="157"/>
    </location>
</feature>
<evidence type="ECO:0000256" key="5">
    <source>
        <dbReference type="ARBA" id="ARBA00023027"/>
    </source>
</evidence>
<dbReference type="InterPro" id="IPR051168">
    <property type="entry name" value="AASS"/>
</dbReference>
<dbReference type="AlphaFoldDB" id="A0A8T2RIB3"/>
<keyword evidence="4" id="KW-0560">Oxidoreductase</keyword>
<comment type="similarity">
    <text evidence="7">In the C-terminal section; belongs to the saccharopine dehydrogenase family.</text>
</comment>
<evidence type="ECO:0000256" key="4">
    <source>
        <dbReference type="ARBA" id="ARBA00023002"/>
    </source>
</evidence>
<dbReference type="SUPFAM" id="SSF51735">
    <property type="entry name" value="NAD(P)-binding Rossmann-fold domains"/>
    <property type="match status" value="1"/>
</dbReference>
<evidence type="ECO:0000256" key="6">
    <source>
        <dbReference type="ARBA" id="ARBA00023268"/>
    </source>
</evidence>
<dbReference type="PANTHER" id="PTHR11133:SF22">
    <property type="entry name" value="ALPHA-AMINOADIPIC SEMIALDEHYDE SYNTHASE, MITOCHONDRIAL"/>
    <property type="match status" value="1"/>
</dbReference>
<dbReference type="SUPFAM" id="SSF52283">
    <property type="entry name" value="Formate/glycerate dehydrogenase catalytic domain-like"/>
    <property type="match status" value="1"/>
</dbReference>
<dbReference type="Proteomes" id="UP000825935">
    <property type="component" value="Chromosome 26"/>
</dbReference>
<evidence type="ECO:0000259" key="8">
    <source>
        <dbReference type="SMART" id="SM01002"/>
    </source>
</evidence>
<dbReference type="GO" id="GO:0019878">
    <property type="term" value="P:lysine biosynthetic process via aminoadipic acid"/>
    <property type="evidence" value="ECO:0007669"/>
    <property type="project" value="TreeGrafter"/>
</dbReference>
<dbReference type="PANTHER" id="PTHR11133">
    <property type="entry name" value="SACCHAROPINE DEHYDROGENASE"/>
    <property type="match status" value="1"/>
</dbReference>
<dbReference type="CDD" id="cd12144">
    <property type="entry name" value="SDH_N_domain"/>
    <property type="match status" value="1"/>
</dbReference>
<accession>A0A8T2RIB3</accession>
<dbReference type="Pfam" id="PF16653">
    <property type="entry name" value="Sacchrp_dh_C"/>
    <property type="match status" value="1"/>
</dbReference>
<dbReference type="SUPFAM" id="SSF55347">
    <property type="entry name" value="Glyceraldehyde-3-phosphate dehydrogenase-like, C-terminal domain"/>
    <property type="match status" value="1"/>
</dbReference>
<evidence type="ECO:0008006" key="12">
    <source>
        <dbReference type="Google" id="ProtNLM"/>
    </source>
</evidence>
<name>A0A8T2RIB3_CERRI</name>
<feature type="domain" description="Alanine dehydrogenase/pyridine nucleotide transhydrogenase NAD(H)-binding" evidence="8">
    <location>
        <begin position="196"/>
        <end position="411"/>
    </location>
</feature>
<dbReference type="Gene3D" id="3.30.70.2690">
    <property type="entry name" value="LOR/SDH bifunctional enzyme, conserved domain"/>
    <property type="match status" value="1"/>
</dbReference>
<dbReference type="OrthoDB" id="10059875at2759"/>
<keyword evidence="11" id="KW-1185">Reference proteome</keyword>
<dbReference type="EMBL" id="CM035431">
    <property type="protein sequence ID" value="KAH7296232.1"/>
    <property type="molecule type" value="Genomic_DNA"/>
</dbReference>
<proteinExistence type="inferred from homology"/>
<comment type="caution">
    <text evidence="10">The sequence shown here is derived from an EMBL/GenBank/DDBJ whole genome shotgun (WGS) entry which is preliminary data.</text>
</comment>
<dbReference type="SMART" id="SM01002">
    <property type="entry name" value="AlaDh_PNT_C"/>
    <property type="match status" value="1"/>
</dbReference>
<evidence type="ECO:0000256" key="7">
    <source>
        <dbReference type="ARBA" id="ARBA00025744"/>
    </source>
</evidence>
<dbReference type="FunFam" id="3.40.50.720:FF:000284">
    <property type="entry name" value="Lysine-ketoglutarate reductase/saccharopine dehydrogenase1"/>
    <property type="match status" value="1"/>
</dbReference>
<reference evidence="10" key="1">
    <citation type="submission" date="2021-08" db="EMBL/GenBank/DDBJ databases">
        <title>WGS assembly of Ceratopteris richardii.</title>
        <authorList>
            <person name="Marchant D.B."/>
            <person name="Chen G."/>
            <person name="Jenkins J."/>
            <person name="Shu S."/>
            <person name="Leebens-Mack J."/>
            <person name="Grimwood J."/>
            <person name="Schmutz J."/>
            <person name="Soltis P."/>
            <person name="Soltis D."/>
            <person name="Chen Z.-H."/>
        </authorList>
    </citation>
    <scope>NUCLEOTIDE SEQUENCE</scope>
    <source>
        <strain evidence="10">Whitten #5841</strain>
        <tissue evidence="10">Leaf</tissue>
    </source>
</reference>
<evidence type="ECO:0000313" key="11">
    <source>
        <dbReference type="Proteomes" id="UP000825935"/>
    </source>
</evidence>
<dbReference type="Pfam" id="PF03435">
    <property type="entry name" value="Sacchrp_dh_NADP"/>
    <property type="match status" value="1"/>
</dbReference>
<dbReference type="GO" id="GO:0004753">
    <property type="term" value="F:saccharopine dehydrogenase activity"/>
    <property type="evidence" value="ECO:0007669"/>
    <property type="project" value="TreeGrafter"/>
</dbReference>
<protein>
    <recommendedName>
        <fullName evidence="12">Saccharopine dehydrogenase (NAD(+), L-glutamate-forming)</fullName>
    </recommendedName>
</protein>
<dbReference type="Gene3D" id="3.30.360.10">
    <property type="entry name" value="Dihydrodipicolinate Reductase, domain 2"/>
    <property type="match status" value="1"/>
</dbReference>
<dbReference type="Gene3D" id="1.10.1870.10">
    <property type="entry name" value="Domain 3, Saccharopine reductase"/>
    <property type="match status" value="1"/>
</dbReference>
<evidence type="ECO:0000256" key="3">
    <source>
        <dbReference type="ARBA" id="ARBA00022857"/>
    </source>
</evidence>
<dbReference type="FunFam" id="3.30.360.10:FF:000008">
    <property type="entry name" value="Alpha-aminoadipic semialdehyde synthase, mitochondrial"/>
    <property type="match status" value="1"/>
</dbReference>
<dbReference type="InterPro" id="IPR036291">
    <property type="entry name" value="NAD(P)-bd_dom_sf"/>
</dbReference>
<dbReference type="InterPro" id="IPR005097">
    <property type="entry name" value="Sacchrp_dh_NADP-bd"/>
</dbReference>
<evidence type="ECO:0000259" key="9">
    <source>
        <dbReference type="SMART" id="SM01003"/>
    </source>
</evidence>
<keyword evidence="6" id="KW-0511">Multifunctional enzyme</keyword>
<keyword evidence="3" id="KW-0521">NADP</keyword>
<dbReference type="Gene3D" id="3.40.50.720">
    <property type="entry name" value="NAD(P)-binding Rossmann-like Domain"/>
    <property type="match status" value="2"/>
</dbReference>
<evidence type="ECO:0000256" key="2">
    <source>
        <dbReference type="ARBA" id="ARBA00004720"/>
    </source>
</evidence>
<evidence type="ECO:0000256" key="1">
    <source>
        <dbReference type="ARBA" id="ARBA00004682"/>
    </source>
</evidence>
<organism evidence="10 11">
    <name type="scientific">Ceratopteris richardii</name>
    <name type="common">Triangle waterfern</name>
    <dbReference type="NCBI Taxonomy" id="49495"/>
    <lineage>
        <taxon>Eukaryota</taxon>
        <taxon>Viridiplantae</taxon>
        <taxon>Streptophyta</taxon>
        <taxon>Embryophyta</taxon>
        <taxon>Tracheophyta</taxon>
        <taxon>Polypodiopsida</taxon>
        <taxon>Polypodiidae</taxon>
        <taxon>Polypodiales</taxon>
        <taxon>Pteridineae</taxon>
        <taxon>Pteridaceae</taxon>
        <taxon>Parkerioideae</taxon>
        <taxon>Ceratopteris</taxon>
    </lineage>
</organism>
<dbReference type="InterPro" id="IPR032095">
    <property type="entry name" value="Sacchrp_dh-like_C"/>
</dbReference>
<keyword evidence="5" id="KW-0520">NAD</keyword>
<evidence type="ECO:0000313" key="10">
    <source>
        <dbReference type="EMBL" id="KAH7296232.1"/>
    </source>
</evidence>
<dbReference type="InterPro" id="IPR007886">
    <property type="entry name" value="AlaDH/PNT_N"/>
</dbReference>
<dbReference type="InterPro" id="IPR007698">
    <property type="entry name" value="AlaDH/PNT_NAD(H)-bd"/>
</dbReference>